<reference evidence="1" key="1">
    <citation type="submission" date="2022-02" db="EMBL/GenBank/DDBJ databases">
        <authorList>
            <person name="King R."/>
        </authorList>
    </citation>
    <scope>NUCLEOTIDE SEQUENCE</scope>
</reference>
<dbReference type="SUPFAM" id="SSF56112">
    <property type="entry name" value="Protein kinase-like (PK-like)"/>
    <property type="match status" value="1"/>
</dbReference>
<proteinExistence type="predicted"/>
<organism evidence="1 2">
    <name type="scientific">Aphis gossypii</name>
    <name type="common">Cotton aphid</name>
    <dbReference type="NCBI Taxonomy" id="80765"/>
    <lineage>
        <taxon>Eukaryota</taxon>
        <taxon>Metazoa</taxon>
        <taxon>Ecdysozoa</taxon>
        <taxon>Arthropoda</taxon>
        <taxon>Hexapoda</taxon>
        <taxon>Insecta</taxon>
        <taxon>Pterygota</taxon>
        <taxon>Neoptera</taxon>
        <taxon>Paraneoptera</taxon>
        <taxon>Hemiptera</taxon>
        <taxon>Sternorrhyncha</taxon>
        <taxon>Aphidomorpha</taxon>
        <taxon>Aphidoidea</taxon>
        <taxon>Aphididae</taxon>
        <taxon>Aphidini</taxon>
        <taxon>Aphis</taxon>
        <taxon>Aphis</taxon>
    </lineage>
</organism>
<dbReference type="EMBL" id="OU899036">
    <property type="protein sequence ID" value="CAH1732891.1"/>
    <property type="molecule type" value="Genomic_DNA"/>
</dbReference>
<protein>
    <recommendedName>
        <fullName evidence="3">Protein kinase domain-containing protein</fullName>
    </recommendedName>
</protein>
<evidence type="ECO:0000313" key="1">
    <source>
        <dbReference type="EMBL" id="CAH1732891.1"/>
    </source>
</evidence>
<name>A0A9P0JAB8_APHGO</name>
<evidence type="ECO:0000313" key="2">
    <source>
        <dbReference type="Proteomes" id="UP001154329"/>
    </source>
</evidence>
<dbReference type="Proteomes" id="UP001154329">
    <property type="component" value="Chromosome 3"/>
</dbReference>
<accession>A0A9P0JAB8</accession>
<keyword evidence="2" id="KW-1185">Reference proteome</keyword>
<dbReference type="AlphaFoldDB" id="A0A9P0JAB8"/>
<reference evidence="1" key="2">
    <citation type="submission" date="2022-10" db="EMBL/GenBank/DDBJ databases">
        <authorList>
            <consortium name="ENA_rothamsted_submissions"/>
            <consortium name="culmorum"/>
            <person name="King R."/>
        </authorList>
    </citation>
    <scope>NUCLEOTIDE SEQUENCE</scope>
</reference>
<dbReference type="Gene3D" id="3.30.200.20">
    <property type="entry name" value="Phosphorylase Kinase, domain 1"/>
    <property type="match status" value="1"/>
</dbReference>
<sequence length="67" mass="7553">MLLTLDCFEILKVLGKGGYDKVFLVQKKTGNDTNKVFAMKVLNKASGVFTGWGGTRYRGLVFFYYFG</sequence>
<evidence type="ECO:0008006" key="3">
    <source>
        <dbReference type="Google" id="ProtNLM"/>
    </source>
</evidence>
<dbReference type="InterPro" id="IPR011009">
    <property type="entry name" value="Kinase-like_dom_sf"/>
</dbReference>
<gene>
    <name evidence="1" type="ORF">APHIGO_LOCUS9311</name>
</gene>